<dbReference type="Pfam" id="PF13279">
    <property type="entry name" value="4HBT_2"/>
    <property type="match status" value="1"/>
</dbReference>
<evidence type="ECO:0000313" key="1">
    <source>
        <dbReference type="EMBL" id="KKD57114.1"/>
    </source>
</evidence>
<gene>
    <name evidence="1" type="ORF">VM57_12745</name>
</gene>
<proteinExistence type="predicted"/>
<reference evidence="1 2" key="1">
    <citation type="submission" date="2015-03" db="EMBL/GenBank/DDBJ databases">
        <title>Draft genome of Stenotrophomonas maltophila isolated from urine specimen.</title>
        <authorList>
            <person name="Murugan N."/>
            <person name="Malathi J."/>
            <person name="Umashankar V."/>
            <person name="Madhavan H."/>
        </authorList>
    </citation>
    <scope>NUCLEOTIDE SEQUENCE [LARGE SCALE GENOMIC DNA]</scope>
    <source>
        <strain evidence="1 2">JMNMN1</strain>
    </source>
</reference>
<protein>
    <submittedName>
        <fullName evidence="1">Mesenchymal stem cell protein DSCD75</fullName>
    </submittedName>
</protein>
<dbReference type="PATRIC" id="fig|40324.63.peg.4694"/>
<organism evidence="1 2">
    <name type="scientific">Stenotrophomonas maltophilia</name>
    <name type="common">Pseudomonas maltophilia</name>
    <name type="synonym">Xanthomonas maltophilia</name>
    <dbReference type="NCBI Taxonomy" id="40324"/>
    <lineage>
        <taxon>Bacteria</taxon>
        <taxon>Pseudomonadati</taxon>
        <taxon>Pseudomonadota</taxon>
        <taxon>Gammaproteobacteria</taxon>
        <taxon>Lysobacterales</taxon>
        <taxon>Lysobacteraceae</taxon>
        <taxon>Stenotrophomonas</taxon>
        <taxon>Stenotrophomonas maltophilia group</taxon>
    </lineage>
</organism>
<comment type="caution">
    <text evidence="1">The sequence shown here is derived from an EMBL/GenBank/DDBJ whole genome shotgun (WGS) entry which is preliminary data.</text>
</comment>
<dbReference type="SUPFAM" id="SSF54637">
    <property type="entry name" value="Thioesterase/thiol ester dehydrase-isomerase"/>
    <property type="match status" value="1"/>
</dbReference>
<accession>A0A0F5ZNA1</accession>
<dbReference type="AlphaFoldDB" id="A0A0F5ZNA1"/>
<dbReference type="PANTHER" id="PTHR12475:SF4">
    <property type="entry name" value="PROTEIN THEM6"/>
    <property type="match status" value="1"/>
</dbReference>
<dbReference type="Gene3D" id="3.10.129.10">
    <property type="entry name" value="Hotdog Thioesterase"/>
    <property type="match status" value="1"/>
</dbReference>
<dbReference type="CDD" id="cd00586">
    <property type="entry name" value="4HBT"/>
    <property type="match status" value="1"/>
</dbReference>
<sequence>MNLWFRLLHLLLCSLFRPKVEAPFGVSRLQFRVLPNDLDSNLHMTNGRYWNIFDLGRLDLILRMGLGRVALREKWAPIVGAGTIQFRRELKPFQRFTLETRLVGWIGSRGIMEQRVLIGPEQKIATRALLVTGIYDRRARQFLGMPKMMEAIGVVAPPSPPLSAAAEALLAADAALKQPPRPAAPASWVRK</sequence>
<dbReference type="EMBL" id="JZRZ01000020">
    <property type="protein sequence ID" value="KKD57114.1"/>
    <property type="molecule type" value="Genomic_DNA"/>
</dbReference>
<dbReference type="PANTHER" id="PTHR12475">
    <property type="match status" value="1"/>
</dbReference>
<dbReference type="InterPro" id="IPR051490">
    <property type="entry name" value="THEM6_lcsJ_thioesterase"/>
</dbReference>
<dbReference type="InterPro" id="IPR029069">
    <property type="entry name" value="HotDog_dom_sf"/>
</dbReference>
<evidence type="ECO:0000313" key="2">
    <source>
        <dbReference type="Proteomes" id="UP000243478"/>
    </source>
</evidence>
<dbReference type="Proteomes" id="UP000243478">
    <property type="component" value="Unassembled WGS sequence"/>
</dbReference>
<name>A0A0F5ZNA1_STEMA</name>